<evidence type="ECO:0000259" key="3">
    <source>
        <dbReference type="PROSITE" id="PS51034"/>
    </source>
</evidence>
<dbReference type="PANTHER" id="PTHR22907:SF26">
    <property type="entry name" value="ZP DOMAIN-CONTAINING PROTEIN"/>
    <property type="match status" value="1"/>
</dbReference>
<evidence type="ECO:0000313" key="4">
    <source>
        <dbReference type="EMBL" id="VBB34455.1"/>
    </source>
</evidence>
<evidence type="ECO:0000256" key="1">
    <source>
        <dbReference type="ARBA" id="ARBA00022460"/>
    </source>
</evidence>
<dbReference type="PROSITE" id="PS51034">
    <property type="entry name" value="ZP_2"/>
    <property type="match status" value="1"/>
</dbReference>
<dbReference type="EMBL" id="UPTC01003538">
    <property type="protein sequence ID" value="VBB34455.1"/>
    <property type="molecule type" value="Genomic_DNA"/>
</dbReference>
<keyword evidence="2" id="KW-0732">Signal</keyword>
<dbReference type="STRING" id="6277.A0A498SQ18"/>
<dbReference type="InterPro" id="IPR001507">
    <property type="entry name" value="ZP_dom"/>
</dbReference>
<dbReference type="Pfam" id="PF25057">
    <property type="entry name" value="CUT_N"/>
    <property type="match status" value="1"/>
</dbReference>
<organism evidence="4 5">
    <name type="scientific">Acanthocheilonema viteae</name>
    <name type="common">Filarial nematode worm</name>
    <name type="synonym">Dipetalonema viteae</name>
    <dbReference type="NCBI Taxonomy" id="6277"/>
    <lineage>
        <taxon>Eukaryota</taxon>
        <taxon>Metazoa</taxon>
        <taxon>Ecdysozoa</taxon>
        <taxon>Nematoda</taxon>
        <taxon>Chromadorea</taxon>
        <taxon>Rhabditida</taxon>
        <taxon>Spirurina</taxon>
        <taxon>Spiruromorpha</taxon>
        <taxon>Filarioidea</taxon>
        <taxon>Onchocercidae</taxon>
        <taxon>Acanthocheilonema</taxon>
    </lineage>
</organism>
<reference evidence="4 5" key="1">
    <citation type="submission" date="2018-08" db="EMBL/GenBank/DDBJ databases">
        <authorList>
            <person name="Laetsch R D."/>
            <person name="Stevens L."/>
            <person name="Kumar S."/>
            <person name="Blaxter L. M."/>
        </authorList>
    </citation>
    <scope>NUCLEOTIDE SEQUENCE [LARGE SCALE GENOMIC DNA]</scope>
</reference>
<sequence length="113" mass="12824">MCRDSITNVGIIENSVVGEPTVECGLDGIEIDVITLNSFFGRLYVQGESDDPNCVTSHYEDEQQQLYTLDRTANEQQLKFSLKFGECNMRRQRTLNPRGVAYTFTLIVSFHPV</sequence>
<dbReference type="InterPro" id="IPR056953">
    <property type="entry name" value="CUT_N"/>
</dbReference>
<dbReference type="InterPro" id="IPR051962">
    <property type="entry name" value="Cuticlin"/>
</dbReference>
<name>A0A498SQ18_ACAVI</name>
<feature type="domain" description="ZP" evidence="3">
    <location>
        <begin position="23"/>
        <end position="113"/>
    </location>
</feature>
<dbReference type="OrthoDB" id="6139674at2759"/>
<protein>
    <recommendedName>
        <fullName evidence="3">ZP domain-containing protein</fullName>
    </recommendedName>
</protein>
<gene>
    <name evidence="4" type="ORF">NAV_LOCUS9246</name>
</gene>
<dbReference type="Proteomes" id="UP000276991">
    <property type="component" value="Unassembled WGS sequence"/>
</dbReference>
<dbReference type="GO" id="GO:0042302">
    <property type="term" value="F:structural constituent of cuticle"/>
    <property type="evidence" value="ECO:0007669"/>
    <property type="project" value="UniProtKB-KW"/>
</dbReference>
<dbReference type="AlphaFoldDB" id="A0A498SQ18"/>
<evidence type="ECO:0000313" key="5">
    <source>
        <dbReference type="Proteomes" id="UP000276991"/>
    </source>
</evidence>
<accession>A0A498SQ18</accession>
<evidence type="ECO:0000256" key="2">
    <source>
        <dbReference type="ARBA" id="ARBA00022729"/>
    </source>
</evidence>
<keyword evidence="5" id="KW-1185">Reference proteome</keyword>
<dbReference type="PANTHER" id="PTHR22907">
    <property type="entry name" value="GH04558P"/>
    <property type="match status" value="1"/>
</dbReference>
<proteinExistence type="predicted"/>
<keyword evidence="1" id="KW-0193">Cuticle</keyword>